<name>A0A4P6PBQ9_9GAMM</name>
<evidence type="ECO:0000256" key="1">
    <source>
        <dbReference type="SAM" id="Phobius"/>
    </source>
</evidence>
<keyword evidence="1" id="KW-1133">Transmembrane helix</keyword>
<dbReference type="KEGG" id="lsd:EMK97_16100"/>
<sequence>METLREIMATLTFIAGTVLIFSLIGAFHWGTLLASFACFLAAYLIWPSKRSGQRERENVFLDVLELIIEFPMEILFWLFRLIGRLFRSKEGGFDIDI</sequence>
<keyword evidence="1" id="KW-0812">Transmembrane</keyword>
<dbReference type="RefSeq" id="WP_130603810.1">
    <property type="nucleotide sequence ID" value="NZ_CP034759.1"/>
</dbReference>
<keyword evidence="3" id="KW-1185">Reference proteome</keyword>
<organism evidence="2 3">
    <name type="scientific">Litorilituus sediminis</name>
    <dbReference type="NCBI Taxonomy" id="718192"/>
    <lineage>
        <taxon>Bacteria</taxon>
        <taxon>Pseudomonadati</taxon>
        <taxon>Pseudomonadota</taxon>
        <taxon>Gammaproteobacteria</taxon>
        <taxon>Alteromonadales</taxon>
        <taxon>Colwelliaceae</taxon>
        <taxon>Litorilituus</taxon>
    </lineage>
</organism>
<evidence type="ECO:0000313" key="3">
    <source>
        <dbReference type="Proteomes" id="UP000290244"/>
    </source>
</evidence>
<protein>
    <submittedName>
        <fullName evidence="2">Uncharacterized protein</fullName>
    </submittedName>
</protein>
<dbReference type="OrthoDB" id="6199444at2"/>
<keyword evidence="1" id="KW-0472">Membrane</keyword>
<dbReference type="Proteomes" id="UP000290244">
    <property type="component" value="Chromosome"/>
</dbReference>
<accession>A0A4P6PBQ9</accession>
<gene>
    <name evidence="2" type="ORF">EMK97_16100</name>
</gene>
<dbReference type="AlphaFoldDB" id="A0A4P6PBQ9"/>
<feature type="transmembrane region" description="Helical" evidence="1">
    <location>
        <begin position="30"/>
        <end position="47"/>
    </location>
</feature>
<evidence type="ECO:0000313" key="2">
    <source>
        <dbReference type="EMBL" id="QBG37142.1"/>
    </source>
</evidence>
<feature type="transmembrane region" description="Helical" evidence="1">
    <location>
        <begin position="7"/>
        <end position="24"/>
    </location>
</feature>
<dbReference type="EMBL" id="CP034759">
    <property type="protein sequence ID" value="QBG37142.1"/>
    <property type="molecule type" value="Genomic_DNA"/>
</dbReference>
<proteinExistence type="predicted"/>
<reference evidence="2 3" key="1">
    <citation type="submission" date="2018-12" db="EMBL/GenBank/DDBJ databases">
        <title>Complete genome of Litorilituus sediminis.</title>
        <authorList>
            <person name="Liu A."/>
            <person name="Rong J."/>
        </authorList>
    </citation>
    <scope>NUCLEOTIDE SEQUENCE [LARGE SCALE GENOMIC DNA]</scope>
    <source>
        <strain evidence="2 3">JCM 17549</strain>
    </source>
</reference>